<keyword evidence="7" id="KW-1185">Reference proteome</keyword>
<gene>
    <name evidence="8" type="primary">LOC118429577</name>
</gene>
<evidence type="ECO:0000256" key="4">
    <source>
        <dbReference type="SAM" id="MobiDB-lite"/>
    </source>
</evidence>
<keyword evidence="5" id="KW-1133">Transmembrane helix</keyword>
<keyword evidence="2" id="KW-0719">Serine esterase</keyword>
<sequence length="391" mass="42750">MGTMTVKPQDTAMALGAALGCDTSNTAAMVECIRSKDTNTVYSASRSRDISAPPDSIYKFVPTVDGVFLPKTPQELLLEGNFERRDYMLGIVSSEGSVLGTSTLNSIHTQADFEAVAADKLRIFEENAARVTQTVVSEYGSDGHGNHGISYAERAARFYGDWRFAVPPIEDAADYSRYHGGTYFYYFAPRPSFSSRPSYIQAAHGDEKYFLFGPEYNGKTVTSVEVELSTRMMVYFSNFMKTGNPNRPNAVPVTWPAYDELGRQYLQLGGMSLSSVTSDLYPRQRFFLGQVIPAMISHSHKAAPAMTPTKEPATTVDSHRSTTPPGGIAALLQQLQGTQYALVGIIIALVMVLSGLVCIVGRRLGTTKKLVTKSSDEKTMSYHNGNIDTSL</sequence>
<feature type="region of interest" description="Disordered" evidence="4">
    <location>
        <begin position="302"/>
        <end position="322"/>
    </location>
</feature>
<comment type="similarity">
    <text evidence="1">Belongs to the type-B carboxylesterase/lipase family.</text>
</comment>
<dbReference type="PROSITE" id="PS51257">
    <property type="entry name" value="PROKAR_LIPOPROTEIN"/>
    <property type="match status" value="1"/>
</dbReference>
<keyword evidence="5" id="KW-0812">Transmembrane</keyword>
<dbReference type="GO" id="GO:0019695">
    <property type="term" value="P:choline metabolic process"/>
    <property type="evidence" value="ECO:0000318"/>
    <property type="project" value="GO_Central"/>
</dbReference>
<evidence type="ECO:0000256" key="1">
    <source>
        <dbReference type="ARBA" id="ARBA00005964"/>
    </source>
</evidence>
<dbReference type="GO" id="GO:0005615">
    <property type="term" value="C:extracellular space"/>
    <property type="evidence" value="ECO:0000318"/>
    <property type="project" value="GO_Central"/>
</dbReference>
<keyword evidence="3" id="KW-0378">Hydrolase</keyword>
<evidence type="ECO:0000259" key="6">
    <source>
        <dbReference type="Pfam" id="PF00135"/>
    </source>
</evidence>
<dbReference type="FunFam" id="3.40.50.1820:FF:000665">
    <property type="entry name" value="Kidney thyroglobulin variant"/>
    <property type="match status" value="1"/>
</dbReference>
<dbReference type="GO" id="GO:0003990">
    <property type="term" value="F:acetylcholinesterase activity"/>
    <property type="evidence" value="ECO:0000318"/>
    <property type="project" value="GO_Central"/>
</dbReference>
<accession>A0A9J7M768</accession>
<dbReference type="GO" id="GO:0005886">
    <property type="term" value="C:plasma membrane"/>
    <property type="evidence" value="ECO:0000318"/>
    <property type="project" value="GO_Central"/>
</dbReference>
<dbReference type="GO" id="GO:0006581">
    <property type="term" value="P:acetylcholine catabolic process"/>
    <property type="evidence" value="ECO:0000318"/>
    <property type="project" value="GO_Central"/>
</dbReference>
<dbReference type="GeneID" id="118429577"/>
<dbReference type="KEGG" id="bfo:118429577"/>
<evidence type="ECO:0000256" key="2">
    <source>
        <dbReference type="ARBA" id="ARBA00022487"/>
    </source>
</evidence>
<protein>
    <submittedName>
        <fullName evidence="8">Acetylcholinesterase-like</fullName>
    </submittedName>
</protein>
<keyword evidence="5" id="KW-0472">Membrane</keyword>
<dbReference type="AlphaFoldDB" id="A0A9J7M768"/>
<dbReference type="PANTHER" id="PTHR43918">
    <property type="entry name" value="ACETYLCHOLINESTERASE"/>
    <property type="match status" value="1"/>
</dbReference>
<dbReference type="InterPro" id="IPR029058">
    <property type="entry name" value="AB_hydrolase_fold"/>
</dbReference>
<organism evidence="7 8">
    <name type="scientific">Branchiostoma floridae</name>
    <name type="common">Florida lancelet</name>
    <name type="synonym">Amphioxus</name>
    <dbReference type="NCBI Taxonomy" id="7739"/>
    <lineage>
        <taxon>Eukaryota</taxon>
        <taxon>Metazoa</taxon>
        <taxon>Chordata</taxon>
        <taxon>Cephalochordata</taxon>
        <taxon>Leptocardii</taxon>
        <taxon>Amphioxiformes</taxon>
        <taxon>Branchiostomatidae</taxon>
        <taxon>Branchiostoma</taxon>
    </lineage>
</organism>
<name>A0A9J7M768_BRAFL</name>
<feature type="domain" description="Carboxylesterase type B" evidence="6">
    <location>
        <begin position="4"/>
        <end position="269"/>
    </location>
</feature>
<dbReference type="SUPFAM" id="SSF53474">
    <property type="entry name" value="alpha/beta-Hydrolases"/>
    <property type="match status" value="1"/>
</dbReference>
<feature type="transmembrane region" description="Helical" evidence="5">
    <location>
        <begin position="340"/>
        <end position="360"/>
    </location>
</feature>
<evidence type="ECO:0000313" key="8">
    <source>
        <dbReference type="RefSeq" id="XP_035696007.1"/>
    </source>
</evidence>
<reference evidence="7" key="1">
    <citation type="journal article" date="2020" name="Nat. Ecol. Evol.">
        <title>Deeply conserved synteny resolves early events in vertebrate evolution.</title>
        <authorList>
            <person name="Simakov O."/>
            <person name="Marletaz F."/>
            <person name="Yue J.X."/>
            <person name="O'Connell B."/>
            <person name="Jenkins J."/>
            <person name="Brandt A."/>
            <person name="Calef R."/>
            <person name="Tung C.H."/>
            <person name="Huang T.K."/>
            <person name="Schmutz J."/>
            <person name="Satoh N."/>
            <person name="Yu J.K."/>
            <person name="Putnam N.H."/>
            <person name="Green R.E."/>
            <person name="Rokhsar D.S."/>
        </authorList>
    </citation>
    <scope>NUCLEOTIDE SEQUENCE [LARGE SCALE GENOMIC DNA]</scope>
    <source>
        <strain evidence="7">S238N-H82</strain>
    </source>
</reference>
<proteinExistence type="inferred from homology"/>
<dbReference type="RefSeq" id="XP_035696007.1">
    <property type="nucleotide sequence ID" value="XM_035840114.1"/>
</dbReference>
<dbReference type="InterPro" id="IPR050654">
    <property type="entry name" value="AChE-related_enzymes"/>
</dbReference>
<dbReference type="Pfam" id="PF00135">
    <property type="entry name" value="COesterase"/>
    <property type="match status" value="1"/>
</dbReference>
<dbReference type="Gene3D" id="3.40.50.1820">
    <property type="entry name" value="alpha/beta hydrolase"/>
    <property type="match status" value="1"/>
</dbReference>
<evidence type="ECO:0000313" key="7">
    <source>
        <dbReference type="Proteomes" id="UP000001554"/>
    </source>
</evidence>
<dbReference type="PANTHER" id="PTHR43918:SF12">
    <property type="entry name" value="ACETYLCHOLINESTERASE 1"/>
    <property type="match status" value="1"/>
</dbReference>
<dbReference type="InterPro" id="IPR002018">
    <property type="entry name" value="CarbesteraseB"/>
</dbReference>
<evidence type="ECO:0000256" key="3">
    <source>
        <dbReference type="ARBA" id="ARBA00022801"/>
    </source>
</evidence>
<dbReference type="OMA" id="ARFYGDW"/>
<reference evidence="8" key="2">
    <citation type="submission" date="2025-08" db="UniProtKB">
        <authorList>
            <consortium name="RefSeq"/>
        </authorList>
    </citation>
    <scope>IDENTIFICATION</scope>
    <source>
        <strain evidence="8">S238N-H82</strain>
        <tissue evidence="8">Testes</tissue>
    </source>
</reference>
<evidence type="ECO:0000256" key="5">
    <source>
        <dbReference type="SAM" id="Phobius"/>
    </source>
</evidence>
<dbReference type="Proteomes" id="UP000001554">
    <property type="component" value="Chromosome 13"/>
</dbReference>
<dbReference type="OrthoDB" id="19653at2759"/>